<accession>I0EKE3</accession>
<dbReference type="HOGENOM" id="CLU_046029_0_0_7"/>
<protein>
    <submittedName>
        <fullName evidence="1">Uncharacterized protein</fullName>
    </submittedName>
</protein>
<dbReference type="RefSeq" id="WP_014660288.1">
    <property type="nucleotide sequence ID" value="NC_017737.1"/>
</dbReference>
<gene>
    <name evidence="1" type="ordered locus">HCW_00595</name>
</gene>
<dbReference type="InterPro" id="IPR029063">
    <property type="entry name" value="SAM-dependent_MTases_sf"/>
</dbReference>
<dbReference type="Proteomes" id="UP000005010">
    <property type="component" value="Chromosome"/>
</dbReference>
<dbReference type="InterPro" id="IPR016584">
    <property type="entry name" value="MeTrfase_VrtF"/>
</dbReference>
<organism evidence="1 2">
    <name type="scientific">Helicobacter cetorum (strain ATCC BAA-429 / MIT 00-7128)</name>
    <dbReference type="NCBI Taxonomy" id="182217"/>
    <lineage>
        <taxon>Bacteria</taxon>
        <taxon>Pseudomonadati</taxon>
        <taxon>Campylobacterota</taxon>
        <taxon>Epsilonproteobacteria</taxon>
        <taxon>Campylobacterales</taxon>
        <taxon>Helicobacteraceae</taxon>
        <taxon>Helicobacter</taxon>
    </lineage>
</organism>
<dbReference type="PIRSF" id="PIRSF011491">
    <property type="entry name" value="Mtase_YbcY_prd"/>
    <property type="match status" value="1"/>
</dbReference>
<dbReference type="EMBL" id="CP003479">
    <property type="protein sequence ID" value="AFI03412.1"/>
    <property type="molecule type" value="Genomic_DNA"/>
</dbReference>
<evidence type="ECO:0000313" key="1">
    <source>
        <dbReference type="EMBL" id="AFI03412.1"/>
    </source>
</evidence>
<dbReference type="SUPFAM" id="SSF53335">
    <property type="entry name" value="S-adenosyl-L-methionine-dependent methyltransferases"/>
    <property type="match status" value="1"/>
</dbReference>
<name>I0EKE3_HELC0</name>
<sequence length="208" mass="23955">MDTHQGQAIYNPWVLKIYDLWVLGISNRFFWRCETKRIENLFLQNVSSNHADVGVGTGYYLKKCPLEKIALLDLNPNSLEMTQNRLLPLKAKAYQVDVLKPIKLDCEPFDSMSVNYLLHCLPGNLEQKGKCFEYLRPLLNKGACVFGSTILNFNHNKLGSKLMKIYNQKGIFSNLHDNKESLKRVLEHYFKEVKIEIVGCVALFKAKV</sequence>
<proteinExistence type="predicted"/>
<reference evidence="2" key="1">
    <citation type="submission" date="2012-04" db="EMBL/GenBank/DDBJ databases">
        <title>Complete genome sequence of Helicobacter cetorum strain MIT 00-7128.</title>
        <authorList>
            <person name="Kersulyte D."/>
            <person name="Berg D.E."/>
        </authorList>
    </citation>
    <scope>NUCLEOTIDE SEQUENCE [LARGE SCALE GENOMIC DNA]</scope>
    <source>
        <strain evidence="2">MIT 00-7128</strain>
    </source>
</reference>
<dbReference type="GO" id="GO:0008168">
    <property type="term" value="F:methyltransferase activity"/>
    <property type="evidence" value="ECO:0007669"/>
    <property type="project" value="InterPro"/>
</dbReference>
<dbReference type="AlphaFoldDB" id="I0EKE3"/>
<dbReference type="STRING" id="182217.HCW_00595"/>
<dbReference type="eggNOG" id="COG0500">
    <property type="taxonomic scope" value="Bacteria"/>
</dbReference>
<keyword evidence="2" id="KW-1185">Reference proteome</keyword>
<dbReference type="KEGG" id="hce:HCW_00595"/>
<dbReference type="Gene3D" id="3.40.50.150">
    <property type="entry name" value="Vaccinia Virus protein VP39"/>
    <property type="match status" value="1"/>
</dbReference>
<dbReference type="PATRIC" id="fig|182217.3.peg.128"/>
<evidence type="ECO:0000313" key="2">
    <source>
        <dbReference type="Proteomes" id="UP000005010"/>
    </source>
</evidence>